<proteinExistence type="predicted"/>
<dbReference type="AlphaFoldDB" id="A0A1T4UWN4"/>
<sequence>MNTNVNISIDNLQNNQSYYLSSDGEIKKAGLWQKFKCWANIGEARQQVRNLVSVIKSNLLDTVTYAKGDSLNEDFAKLDTTKNLKGSDLNRIIEKFKTANSDSIDKAQAKKIEGNIIENAVDSLLKEGLLEKRSAYSMQDLLQKSISQIKEEDLPKKNEAGKEVFDKETYTQKIEKFIKQFVDTIREIKESKLPENKLNNYYLDYIKGKLFDDEGNLLNVSVDQFKGIDEAKREYILSKIGDDIDLNDKRTNEIIDYVISKTKENKGAADIIMKSCKSILLNGANKLRSLDSVKKRIDAIFSNADEYNAIGQNLHGFRKTGIRILGYTEGKAFPPGFITKFYNKAKDLDLGPLKNLKATSSPEEMHKALFSLYKSLSKAMKSSGTAEEIQAVQEDRNSLKASKILFQSIVLLRMTPEERVNLKTVFESLNFAKIQNMYNELYDDDGYTNQLGRNKQGTVTTLAFDMANTNNILIENLEFLSNTNDIHTMNYEGPILIQEDKLGPVYDSLLDWTDEYISEQTDSYINDNFKGEFPESMKQLIKDKLKSETYDNTENKSFVPDTSFNNAVIREVGTTMNLAILTDAKRLGNGNIEDTSCYKDLIRGMSVTLPGGKKLSTDFETARDEIAQLVTSNNSAKYSGLDKETRQKVNLVLAMMSQETAKSLTIGIPVALDKNGAEPAFNIVAPHGQGDANAEYTLIKDEDGAIRLTIETTHHIQQLIVNEQVIESDPQSYIKQKLSYYISPSEFDRLGKLNLNDFDDTRVQEAMDQTGAYNGQNNKILNAGKEIQREMRIHSNMKVEMEGNMKLPNQNIIQP</sequence>
<dbReference type="RefSeq" id="WP_078927755.1">
    <property type="nucleotide sequence ID" value="NZ_FUXX01000001.1"/>
</dbReference>
<dbReference type="Proteomes" id="UP000242432">
    <property type="component" value="Unassembled WGS sequence"/>
</dbReference>
<accession>A0A1T4UWN4</accession>
<evidence type="ECO:0000313" key="1">
    <source>
        <dbReference type="EMBL" id="SKA56801.1"/>
    </source>
</evidence>
<dbReference type="EMBL" id="FUXX01000001">
    <property type="protein sequence ID" value="SKA56801.1"/>
    <property type="molecule type" value="Genomic_DNA"/>
</dbReference>
<organism evidence="1 2">
    <name type="scientific">Succinivibrio dextrinosolvens DSM 3072</name>
    <dbReference type="NCBI Taxonomy" id="1123324"/>
    <lineage>
        <taxon>Bacteria</taxon>
        <taxon>Pseudomonadati</taxon>
        <taxon>Pseudomonadota</taxon>
        <taxon>Gammaproteobacteria</taxon>
        <taxon>Aeromonadales</taxon>
        <taxon>Succinivibrionaceae</taxon>
        <taxon>Succinivibrio</taxon>
    </lineage>
</organism>
<protein>
    <submittedName>
        <fullName evidence="1">Uncharacterized protein</fullName>
    </submittedName>
</protein>
<name>A0A1T4UWN4_9GAMM</name>
<evidence type="ECO:0000313" key="2">
    <source>
        <dbReference type="Proteomes" id="UP000242432"/>
    </source>
</evidence>
<keyword evidence="2" id="KW-1185">Reference proteome</keyword>
<gene>
    <name evidence="1" type="ORF">SAMN02745213_00085</name>
</gene>
<reference evidence="2" key="1">
    <citation type="submission" date="2017-02" db="EMBL/GenBank/DDBJ databases">
        <authorList>
            <person name="Varghese N."/>
            <person name="Submissions S."/>
        </authorList>
    </citation>
    <scope>NUCLEOTIDE SEQUENCE [LARGE SCALE GENOMIC DNA]</scope>
    <source>
        <strain evidence="2">DSM 3072</strain>
    </source>
</reference>